<proteinExistence type="predicted"/>
<comment type="caution">
    <text evidence="1">The sequence shown here is derived from an EMBL/GenBank/DDBJ whole genome shotgun (WGS) entry which is preliminary data.</text>
</comment>
<dbReference type="PANTHER" id="PTHR43459:SF1">
    <property type="entry name" value="EG:BACN32G11.4 PROTEIN"/>
    <property type="match status" value="1"/>
</dbReference>
<reference evidence="1" key="1">
    <citation type="submission" date="2023-01" db="EMBL/GenBank/DDBJ databases">
        <title>Xenophilus mangrovi sp. nov., isolated from soil of Mangrove nature reserve.</title>
        <authorList>
            <person name="Xu S."/>
            <person name="Liu Z."/>
            <person name="Xu Y."/>
        </authorList>
    </citation>
    <scope>NUCLEOTIDE SEQUENCE</scope>
    <source>
        <strain evidence="1">YW8</strain>
    </source>
</reference>
<organism evidence="1 2">
    <name type="scientific">Xenophilus arseniciresistens</name>
    <dbReference type="NCBI Taxonomy" id="1283306"/>
    <lineage>
        <taxon>Bacteria</taxon>
        <taxon>Pseudomonadati</taxon>
        <taxon>Pseudomonadota</taxon>
        <taxon>Betaproteobacteria</taxon>
        <taxon>Burkholderiales</taxon>
        <taxon>Comamonadaceae</taxon>
        <taxon>Xenophilus</taxon>
    </lineage>
</organism>
<dbReference type="GO" id="GO:0003824">
    <property type="term" value="F:catalytic activity"/>
    <property type="evidence" value="ECO:0007669"/>
    <property type="project" value="UniProtKB-ARBA"/>
</dbReference>
<accession>A0AAE3N9R2</accession>
<protein>
    <submittedName>
        <fullName evidence="1">Enoyl-CoA hydratase-related protein</fullName>
    </submittedName>
</protein>
<name>A0AAE3N9R2_9BURK</name>
<evidence type="ECO:0000313" key="1">
    <source>
        <dbReference type="EMBL" id="MDA7418270.1"/>
    </source>
</evidence>
<dbReference type="Pfam" id="PF00378">
    <property type="entry name" value="ECH_1"/>
    <property type="match status" value="1"/>
</dbReference>
<gene>
    <name evidence="1" type="ORF">PGB34_18035</name>
</gene>
<dbReference type="CDD" id="cd06558">
    <property type="entry name" value="crotonase-like"/>
    <property type="match status" value="1"/>
</dbReference>
<dbReference type="EMBL" id="JAQIPB010000009">
    <property type="protein sequence ID" value="MDA7418270.1"/>
    <property type="molecule type" value="Genomic_DNA"/>
</dbReference>
<dbReference type="PANTHER" id="PTHR43459">
    <property type="entry name" value="ENOYL-COA HYDRATASE"/>
    <property type="match status" value="1"/>
</dbReference>
<dbReference type="Gene3D" id="3.90.226.10">
    <property type="entry name" value="2-enoyl-CoA Hydratase, Chain A, domain 1"/>
    <property type="match status" value="1"/>
</dbReference>
<dbReference type="SUPFAM" id="SSF52096">
    <property type="entry name" value="ClpP/crotonase"/>
    <property type="match status" value="1"/>
</dbReference>
<dbReference type="AlphaFoldDB" id="A0AAE3N9R2"/>
<sequence>MMGYQDITVGIDQRVCTITLNRPDRLNAWTERMEQEMRAAVLAAEADAQVRAIVVTGAGRGFCAGADMDILEAGAAGSTGAEAEAPPPAADALQGLARNYAWRFSYLLQVKKPVFAAINGPIAGIGLCMALFCDFRYMAEGQKMTTAFAKRGLIAEHGASWMLPRLVGVTHALDLLMSARTLVTAEAAQIGLVKALPADGFLAAVQAVARELVHSASPRSIGVIKRQVYDGLFQDLDQAWRRADEDMAASFASEDFKEGVAHFLEKRAPNFSGR</sequence>
<evidence type="ECO:0000313" key="2">
    <source>
        <dbReference type="Proteomes" id="UP001212602"/>
    </source>
</evidence>
<keyword evidence="2" id="KW-1185">Reference proteome</keyword>
<dbReference type="InterPro" id="IPR001753">
    <property type="entry name" value="Enoyl-CoA_hydra/iso"/>
</dbReference>
<dbReference type="Proteomes" id="UP001212602">
    <property type="component" value="Unassembled WGS sequence"/>
</dbReference>
<dbReference type="RefSeq" id="WP_271429489.1">
    <property type="nucleotide sequence ID" value="NZ_JAQIPB010000009.1"/>
</dbReference>
<dbReference type="InterPro" id="IPR029045">
    <property type="entry name" value="ClpP/crotonase-like_dom_sf"/>
</dbReference>